<name>A0A915KKY8_ROMCU</name>
<keyword evidence="1" id="KW-1185">Reference proteome</keyword>
<organism evidence="1 2">
    <name type="scientific">Romanomermis culicivorax</name>
    <name type="common">Nematode worm</name>
    <dbReference type="NCBI Taxonomy" id="13658"/>
    <lineage>
        <taxon>Eukaryota</taxon>
        <taxon>Metazoa</taxon>
        <taxon>Ecdysozoa</taxon>
        <taxon>Nematoda</taxon>
        <taxon>Enoplea</taxon>
        <taxon>Dorylaimia</taxon>
        <taxon>Mermithida</taxon>
        <taxon>Mermithoidea</taxon>
        <taxon>Mermithidae</taxon>
        <taxon>Romanomermis</taxon>
    </lineage>
</organism>
<sequence length="121" mass="13813">MEKWRDEVYQLCVLHDQDHKLPETGFISISKNKIPGFFPIEADPIRIHMSSSRAFNLTILIVLRCWIATSGQDCAKNPLHPACRRAQGNDENQKQCDPFYLITGKSNECGLINRSVVQKNL</sequence>
<reference evidence="2" key="1">
    <citation type="submission" date="2022-11" db="UniProtKB">
        <authorList>
            <consortium name="WormBaseParasite"/>
        </authorList>
    </citation>
    <scope>IDENTIFICATION</scope>
</reference>
<dbReference type="Proteomes" id="UP000887565">
    <property type="component" value="Unplaced"/>
</dbReference>
<protein>
    <submittedName>
        <fullName evidence="2">Uncharacterized protein</fullName>
    </submittedName>
</protein>
<accession>A0A915KKY8</accession>
<dbReference type="AlphaFoldDB" id="A0A915KKY8"/>
<evidence type="ECO:0000313" key="2">
    <source>
        <dbReference type="WBParaSite" id="nRc.2.0.1.t39092-RA"/>
    </source>
</evidence>
<proteinExistence type="predicted"/>
<evidence type="ECO:0000313" key="1">
    <source>
        <dbReference type="Proteomes" id="UP000887565"/>
    </source>
</evidence>
<dbReference type="WBParaSite" id="nRc.2.0.1.t39092-RA">
    <property type="protein sequence ID" value="nRc.2.0.1.t39092-RA"/>
    <property type="gene ID" value="nRc.2.0.1.g39092"/>
</dbReference>